<feature type="region of interest" description="Disordered" evidence="1">
    <location>
        <begin position="406"/>
        <end position="486"/>
    </location>
</feature>
<name>A0AAE0F5G8_9CHLO</name>
<organism evidence="2 3">
    <name type="scientific">Cymbomonas tetramitiformis</name>
    <dbReference type="NCBI Taxonomy" id="36881"/>
    <lineage>
        <taxon>Eukaryota</taxon>
        <taxon>Viridiplantae</taxon>
        <taxon>Chlorophyta</taxon>
        <taxon>Pyramimonadophyceae</taxon>
        <taxon>Pyramimonadales</taxon>
        <taxon>Pyramimonadaceae</taxon>
        <taxon>Cymbomonas</taxon>
    </lineage>
</organism>
<gene>
    <name evidence="2" type="ORF">CYMTET_38610</name>
</gene>
<feature type="region of interest" description="Disordered" evidence="1">
    <location>
        <begin position="331"/>
        <end position="351"/>
    </location>
</feature>
<dbReference type="EMBL" id="LGRX02025641">
    <property type="protein sequence ID" value="KAK3252052.1"/>
    <property type="molecule type" value="Genomic_DNA"/>
</dbReference>
<reference evidence="2 3" key="1">
    <citation type="journal article" date="2015" name="Genome Biol. Evol.">
        <title>Comparative Genomics of a Bacterivorous Green Alga Reveals Evolutionary Causalities and Consequences of Phago-Mixotrophic Mode of Nutrition.</title>
        <authorList>
            <person name="Burns J.A."/>
            <person name="Paasch A."/>
            <person name="Narechania A."/>
            <person name="Kim E."/>
        </authorList>
    </citation>
    <scope>NUCLEOTIDE SEQUENCE [LARGE SCALE GENOMIC DNA]</scope>
    <source>
        <strain evidence="2 3">PLY_AMNH</strain>
    </source>
</reference>
<protein>
    <submittedName>
        <fullName evidence="2">Uncharacterized protein</fullName>
    </submittedName>
</protein>
<feature type="compositionally biased region" description="Basic and acidic residues" evidence="1">
    <location>
        <begin position="421"/>
        <end position="434"/>
    </location>
</feature>
<accession>A0AAE0F5G8</accession>
<evidence type="ECO:0000256" key="1">
    <source>
        <dbReference type="SAM" id="MobiDB-lite"/>
    </source>
</evidence>
<proteinExistence type="predicted"/>
<dbReference type="Proteomes" id="UP001190700">
    <property type="component" value="Unassembled WGS sequence"/>
</dbReference>
<comment type="caution">
    <text evidence="2">The sequence shown here is derived from an EMBL/GenBank/DDBJ whole genome shotgun (WGS) entry which is preliminary data.</text>
</comment>
<evidence type="ECO:0000313" key="3">
    <source>
        <dbReference type="Proteomes" id="UP001190700"/>
    </source>
</evidence>
<dbReference type="AlphaFoldDB" id="A0AAE0F5G8"/>
<keyword evidence="3" id="KW-1185">Reference proteome</keyword>
<evidence type="ECO:0000313" key="2">
    <source>
        <dbReference type="EMBL" id="KAK3252052.1"/>
    </source>
</evidence>
<feature type="compositionally biased region" description="Polar residues" evidence="1">
    <location>
        <begin position="335"/>
        <end position="349"/>
    </location>
</feature>
<sequence length="486" mass="55399">MSHRFAREDVVIDSNVILNLERLYHTNHCARYCRKQLFDVACTGAWIFDGIDELALKKHPGFTKYVKRELKRFIEQALDQIFVQGFAVYRVIPESKHFMYPFACVVPVDEMTTYVIKRKNNPENVVSTMVNNESCASFFLASNDDSKKGVAPVTYYYAEDEPDPRTGDVRSIMRSVYYQISLTQNMEHSAMYSERAKSIPNVLTKRKTDQAFDERFLTNDVDTISDARAMLVMENMQLREHMDNALQTQKSERNQQAAVTRANRVEMSSSMYQVPDALENWSGVPRFVPLPMDADVAPSPNVGARGDLTTLQANCDSAIRKAFGVADAGTKGYLRSNTNTQSQDPSNDNVPARKIYSTRTLVQSILRDVWTVCYAPLFPDVEEVTPMIHDADFELLHIKDPWKLEQDSKKDNGTSLQTPERLVRSEPPKDDHGHRYYVGRRSRPGDSFRYASQQRRQRTPSRSLQDIAARGRPSGETPGHEREGVA</sequence>